<dbReference type="AlphaFoldDB" id="A0A2T3A3J7"/>
<dbReference type="EMBL" id="KZ678482">
    <property type="protein sequence ID" value="PSR82264.1"/>
    <property type="molecule type" value="Genomic_DNA"/>
</dbReference>
<reference evidence="1 2" key="1">
    <citation type="journal article" date="2018" name="Mycol. Prog.">
        <title>Coniella lustricola, a new species from submerged detritus.</title>
        <authorList>
            <person name="Raudabaugh D.B."/>
            <person name="Iturriaga T."/>
            <person name="Carver A."/>
            <person name="Mondo S."/>
            <person name="Pangilinan J."/>
            <person name="Lipzen A."/>
            <person name="He G."/>
            <person name="Amirebrahimi M."/>
            <person name="Grigoriev I.V."/>
            <person name="Miller A.N."/>
        </authorList>
    </citation>
    <scope>NUCLEOTIDE SEQUENCE [LARGE SCALE GENOMIC DNA]</scope>
    <source>
        <strain evidence="1 2">B22-T-1</strain>
    </source>
</reference>
<proteinExistence type="predicted"/>
<dbReference type="OrthoDB" id="3443409at2759"/>
<gene>
    <name evidence="1" type="ORF">BD289DRAFT_371499</name>
</gene>
<evidence type="ECO:0000313" key="1">
    <source>
        <dbReference type="EMBL" id="PSR82264.1"/>
    </source>
</evidence>
<evidence type="ECO:0000313" key="2">
    <source>
        <dbReference type="Proteomes" id="UP000241462"/>
    </source>
</evidence>
<protein>
    <submittedName>
        <fullName evidence="1">Uncharacterized protein</fullName>
    </submittedName>
</protein>
<name>A0A2T3A3J7_9PEZI</name>
<sequence>MCSVTKNYYIYEHCNDPGLHFISTSMDDASTPPCPQGPHERYIVQPGKCPLCHP</sequence>
<accession>A0A2T3A3J7</accession>
<dbReference type="Proteomes" id="UP000241462">
    <property type="component" value="Unassembled WGS sequence"/>
</dbReference>
<keyword evidence="2" id="KW-1185">Reference proteome</keyword>
<organism evidence="1 2">
    <name type="scientific">Coniella lustricola</name>
    <dbReference type="NCBI Taxonomy" id="2025994"/>
    <lineage>
        <taxon>Eukaryota</taxon>
        <taxon>Fungi</taxon>
        <taxon>Dikarya</taxon>
        <taxon>Ascomycota</taxon>
        <taxon>Pezizomycotina</taxon>
        <taxon>Sordariomycetes</taxon>
        <taxon>Sordariomycetidae</taxon>
        <taxon>Diaporthales</taxon>
        <taxon>Schizoparmaceae</taxon>
        <taxon>Coniella</taxon>
    </lineage>
</organism>
<dbReference type="InParanoid" id="A0A2T3A3J7"/>